<dbReference type="PRINTS" id="PR00081">
    <property type="entry name" value="GDHRDH"/>
</dbReference>
<reference evidence="3" key="1">
    <citation type="submission" date="2020-10" db="EMBL/GenBank/DDBJ databases">
        <authorList>
            <person name="Gilroy R."/>
        </authorList>
    </citation>
    <scope>NUCLEOTIDE SEQUENCE</scope>
    <source>
        <strain evidence="3">CHK190-19873</strain>
    </source>
</reference>
<dbReference type="PANTHER" id="PTHR42760">
    <property type="entry name" value="SHORT-CHAIN DEHYDROGENASES/REDUCTASES FAMILY MEMBER"/>
    <property type="match status" value="1"/>
</dbReference>
<organism evidence="3 4">
    <name type="scientific">Candidatus Limivivens intestinipullorum</name>
    <dbReference type="NCBI Taxonomy" id="2840858"/>
    <lineage>
        <taxon>Bacteria</taxon>
        <taxon>Bacillati</taxon>
        <taxon>Bacillota</taxon>
        <taxon>Clostridia</taxon>
        <taxon>Lachnospirales</taxon>
        <taxon>Lachnospiraceae</taxon>
        <taxon>Lachnospiraceae incertae sedis</taxon>
        <taxon>Candidatus Limivivens</taxon>
    </lineage>
</organism>
<dbReference type="InterPro" id="IPR002347">
    <property type="entry name" value="SDR_fam"/>
</dbReference>
<evidence type="ECO:0000313" key="4">
    <source>
        <dbReference type="Proteomes" id="UP000823935"/>
    </source>
</evidence>
<sequence length="263" mass="27971">MNRDYMEQILGLEGKYAVVTGGSSGIGRGIAISLAHFGASVTVLGRNAAELEKTAEQIREAGGVCDYAQVDISEKEQVDGFFAEYEKRGHGLDIFVANAGINVRAELLDTTMEQLEQLLNTNYKGTIYGLMDAGEIMKKQKSGSIILISSVNGVSAMPNLAVYSSLKYAVEGLTRALAASLAPYGVRVNSCAPGVILSKINEAIYSVPEILEAKLAQIPLGKVGQPQDIGDVVACMAGDAFRFMTGATVLVDGGELLRKMQKQ</sequence>
<proteinExistence type="inferred from homology"/>
<accession>A0A9D1EQT3</accession>
<comment type="similarity">
    <text evidence="1">Belongs to the short-chain dehydrogenases/reductases (SDR) family.</text>
</comment>
<evidence type="ECO:0000256" key="2">
    <source>
        <dbReference type="ARBA" id="ARBA00023002"/>
    </source>
</evidence>
<dbReference type="SUPFAM" id="SSF51735">
    <property type="entry name" value="NAD(P)-binding Rossmann-fold domains"/>
    <property type="match status" value="1"/>
</dbReference>
<reference evidence="3" key="2">
    <citation type="journal article" date="2021" name="PeerJ">
        <title>Extensive microbial diversity within the chicken gut microbiome revealed by metagenomics and culture.</title>
        <authorList>
            <person name="Gilroy R."/>
            <person name="Ravi A."/>
            <person name="Getino M."/>
            <person name="Pursley I."/>
            <person name="Horton D.L."/>
            <person name="Alikhan N.F."/>
            <person name="Baker D."/>
            <person name="Gharbi K."/>
            <person name="Hall N."/>
            <person name="Watson M."/>
            <person name="Adriaenssens E.M."/>
            <person name="Foster-Nyarko E."/>
            <person name="Jarju S."/>
            <person name="Secka A."/>
            <person name="Antonio M."/>
            <person name="Oren A."/>
            <person name="Chaudhuri R.R."/>
            <person name="La Ragione R."/>
            <person name="Hildebrand F."/>
            <person name="Pallen M.J."/>
        </authorList>
    </citation>
    <scope>NUCLEOTIDE SEQUENCE</scope>
    <source>
        <strain evidence="3">CHK190-19873</strain>
    </source>
</reference>
<dbReference type="Pfam" id="PF13561">
    <property type="entry name" value="adh_short_C2"/>
    <property type="match status" value="1"/>
</dbReference>
<gene>
    <name evidence="3" type="ORF">IAB44_01450</name>
</gene>
<dbReference type="Gene3D" id="3.40.50.720">
    <property type="entry name" value="NAD(P)-binding Rossmann-like Domain"/>
    <property type="match status" value="1"/>
</dbReference>
<dbReference type="EMBL" id="DVIQ01000007">
    <property type="protein sequence ID" value="HIS30208.1"/>
    <property type="molecule type" value="Genomic_DNA"/>
</dbReference>
<dbReference type="FunFam" id="3.40.50.720:FF:000084">
    <property type="entry name" value="Short-chain dehydrogenase reductase"/>
    <property type="match status" value="1"/>
</dbReference>
<dbReference type="InterPro" id="IPR036291">
    <property type="entry name" value="NAD(P)-bd_dom_sf"/>
</dbReference>
<dbReference type="PRINTS" id="PR00080">
    <property type="entry name" value="SDRFAMILY"/>
</dbReference>
<name>A0A9D1EQT3_9FIRM</name>
<dbReference type="GO" id="GO:0016616">
    <property type="term" value="F:oxidoreductase activity, acting on the CH-OH group of donors, NAD or NADP as acceptor"/>
    <property type="evidence" value="ECO:0007669"/>
    <property type="project" value="TreeGrafter"/>
</dbReference>
<protein>
    <submittedName>
        <fullName evidence="3">SDR family oxidoreductase</fullName>
    </submittedName>
</protein>
<keyword evidence="2" id="KW-0560">Oxidoreductase</keyword>
<evidence type="ECO:0000313" key="3">
    <source>
        <dbReference type="EMBL" id="HIS30208.1"/>
    </source>
</evidence>
<dbReference type="Proteomes" id="UP000823935">
    <property type="component" value="Unassembled WGS sequence"/>
</dbReference>
<dbReference type="GO" id="GO:0008206">
    <property type="term" value="P:bile acid metabolic process"/>
    <property type="evidence" value="ECO:0007669"/>
    <property type="project" value="UniProtKB-ARBA"/>
</dbReference>
<evidence type="ECO:0000256" key="1">
    <source>
        <dbReference type="ARBA" id="ARBA00006484"/>
    </source>
</evidence>
<comment type="caution">
    <text evidence="3">The sequence shown here is derived from an EMBL/GenBank/DDBJ whole genome shotgun (WGS) entry which is preliminary data.</text>
</comment>
<dbReference type="CDD" id="cd05233">
    <property type="entry name" value="SDR_c"/>
    <property type="match status" value="1"/>
</dbReference>
<dbReference type="AlphaFoldDB" id="A0A9D1EQT3"/>